<comment type="caution">
    <text evidence="7">The sequence shown here is derived from an EMBL/GenBank/DDBJ whole genome shotgun (WGS) entry which is preliminary data.</text>
</comment>
<evidence type="ECO:0000313" key="8">
    <source>
        <dbReference type="Proteomes" id="UP000433406"/>
    </source>
</evidence>
<dbReference type="GO" id="GO:0005886">
    <property type="term" value="C:plasma membrane"/>
    <property type="evidence" value="ECO:0007669"/>
    <property type="project" value="UniProtKB-SubCell"/>
</dbReference>
<evidence type="ECO:0000256" key="5">
    <source>
        <dbReference type="ARBA" id="ARBA00023136"/>
    </source>
</evidence>
<dbReference type="AlphaFoldDB" id="A0A6I3ISG8"/>
<keyword evidence="4" id="KW-1133">Transmembrane helix</keyword>
<protein>
    <submittedName>
        <fullName evidence="7">Type II secretion system protein</fullName>
    </submittedName>
</protein>
<evidence type="ECO:0000256" key="3">
    <source>
        <dbReference type="ARBA" id="ARBA00022692"/>
    </source>
</evidence>
<dbReference type="PANTHER" id="PTHR35007:SF4">
    <property type="entry name" value="CONSERVED TRANSMEMBRANE PROTEIN-RELATED"/>
    <property type="match status" value="1"/>
</dbReference>
<dbReference type="Pfam" id="PF00482">
    <property type="entry name" value="T2SSF"/>
    <property type="match status" value="1"/>
</dbReference>
<dbReference type="PANTHER" id="PTHR35007">
    <property type="entry name" value="INTEGRAL MEMBRANE PROTEIN-RELATED"/>
    <property type="match status" value="1"/>
</dbReference>
<keyword evidence="5" id="KW-0472">Membrane</keyword>
<keyword evidence="8" id="KW-1185">Reference proteome</keyword>
<evidence type="ECO:0000256" key="2">
    <source>
        <dbReference type="ARBA" id="ARBA00022475"/>
    </source>
</evidence>
<evidence type="ECO:0000259" key="6">
    <source>
        <dbReference type="Pfam" id="PF00482"/>
    </source>
</evidence>
<accession>A0A6I3ISG8</accession>
<sequence>MSVLGVGAGLPGVVVSGLVLPGPALPGLVLPGSVAGVALPAAALAAGAAVLLLVPGPTRLAGPAAGRPGSSSAASASRLPLGLAAPLAGGLLLLGAGVTTTALALVAALAALGGRSLVRSHRRRRAAVVAGEQVLEACEQLASELASGQPPGAALERAAVSWPALAPVAAAHRMGADVPSALRETAALPGAGDLRLVAAAWQVASRTGQGLADAVDRVGADLRAAGSTRRIVRGELASARATARLVGCLPVLALLMGSGAGGDPWGFLLGHPVGLACLAAGLALGWAGLAWIEAIARDVDGAT</sequence>
<organism evidence="7 8">
    <name type="scientific">Nocardioides marmotae</name>
    <dbReference type="NCBI Taxonomy" id="2663857"/>
    <lineage>
        <taxon>Bacteria</taxon>
        <taxon>Bacillati</taxon>
        <taxon>Actinomycetota</taxon>
        <taxon>Actinomycetes</taxon>
        <taxon>Propionibacteriales</taxon>
        <taxon>Nocardioidaceae</taxon>
        <taxon>Nocardioides</taxon>
    </lineage>
</organism>
<evidence type="ECO:0000256" key="4">
    <source>
        <dbReference type="ARBA" id="ARBA00022989"/>
    </source>
</evidence>
<proteinExistence type="predicted"/>
<dbReference type="EMBL" id="WLCI01000001">
    <property type="protein sequence ID" value="MTB93463.1"/>
    <property type="molecule type" value="Genomic_DNA"/>
</dbReference>
<name>A0A6I3ISG8_9ACTN</name>
<reference evidence="7 8" key="1">
    <citation type="submission" date="2019-10" db="EMBL/GenBank/DDBJ databases">
        <title>Nocardioides novel species isolated from the excrement of Marmot.</title>
        <authorList>
            <person name="Zhang G."/>
        </authorList>
    </citation>
    <scope>NUCLEOTIDE SEQUENCE [LARGE SCALE GENOMIC DNA]</scope>
    <source>
        <strain evidence="8">zg-579</strain>
    </source>
</reference>
<keyword evidence="3" id="KW-0812">Transmembrane</keyword>
<dbReference type="RefSeq" id="WP_154613375.1">
    <property type="nucleotide sequence ID" value="NZ_CP053660.1"/>
</dbReference>
<evidence type="ECO:0000256" key="1">
    <source>
        <dbReference type="ARBA" id="ARBA00004651"/>
    </source>
</evidence>
<dbReference type="Proteomes" id="UP000433406">
    <property type="component" value="Unassembled WGS sequence"/>
</dbReference>
<evidence type="ECO:0000313" key="7">
    <source>
        <dbReference type="EMBL" id="MTB93463.1"/>
    </source>
</evidence>
<feature type="domain" description="Type II secretion system protein GspF" evidence="6">
    <location>
        <begin position="137"/>
        <end position="257"/>
    </location>
</feature>
<keyword evidence="2" id="KW-1003">Cell membrane</keyword>
<gene>
    <name evidence="7" type="ORF">GGQ22_00060</name>
</gene>
<comment type="subcellular location">
    <subcellularLocation>
        <location evidence="1">Cell membrane</location>
        <topology evidence="1">Multi-pass membrane protein</topology>
    </subcellularLocation>
</comment>
<dbReference type="InterPro" id="IPR018076">
    <property type="entry name" value="T2SS_GspF_dom"/>
</dbReference>